<evidence type="ECO:0000259" key="15">
    <source>
        <dbReference type="Pfam" id="PF07568"/>
    </source>
</evidence>
<dbReference type="Pfam" id="PF13493">
    <property type="entry name" value="DUF4118"/>
    <property type="match status" value="1"/>
</dbReference>
<evidence type="ECO:0000256" key="4">
    <source>
        <dbReference type="ARBA" id="ARBA00022553"/>
    </source>
</evidence>
<evidence type="ECO:0000259" key="14">
    <source>
        <dbReference type="Pfam" id="PF02518"/>
    </source>
</evidence>
<evidence type="ECO:0000313" key="17">
    <source>
        <dbReference type="EMBL" id="PCE41963.1"/>
    </source>
</evidence>
<evidence type="ECO:0000256" key="8">
    <source>
        <dbReference type="ARBA" id="ARBA00022777"/>
    </source>
</evidence>
<name>A0A2A4FU72_9SPHN</name>
<evidence type="ECO:0000256" key="3">
    <source>
        <dbReference type="ARBA" id="ARBA00012438"/>
    </source>
</evidence>
<keyword evidence="4" id="KW-0597">Phosphoprotein</keyword>
<evidence type="ECO:0000256" key="13">
    <source>
        <dbReference type="SAM" id="Phobius"/>
    </source>
</evidence>
<comment type="subcellular location">
    <subcellularLocation>
        <location evidence="2">Membrane</location>
        <topology evidence="2">Multi-pass membrane protein</topology>
    </subcellularLocation>
</comment>
<evidence type="ECO:0000256" key="11">
    <source>
        <dbReference type="ARBA" id="ARBA00023012"/>
    </source>
</evidence>
<proteinExistence type="predicted"/>
<feature type="domain" description="Histidine kinase/HSP90-like ATPase" evidence="14">
    <location>
        <begin position="229"/>
        <end position="320"/>
    </location>
</feature>
<dbReference type="Proteomes" id="UP000218934">
    <property type="component" value="Unassembled WGS sequence"/>
</dbReference>
<evidence type="ECO:0000256" key="6">
    <source>
        <dbReference type="ARBA" id="ARBA00022692"/>
    </source>
</evidence>
<evidence type="ECO:0000256" key="9">
    <source>
        <dbReference type="ARBA" id="ARBA00022840"/>
    </source>
</evidence>
<evidence type="ECO:0000256" key="5">
    <source>
        <dbReference type="ARBA" id="ARBA00022679"/>
    </source>
</evidence>
<dbReference type="GO" id="GO:0005524">
    <property type="term" value="F:ATP binding"/>
    <property type="evidence" value="ECO:0007669"/>
    <property type="project" value="UniProtKB-KW"/>
</dbReference>
<gene>
    <name evidence="17" type="ORF">COO09_12675</name>
</gene>
<evidence type="ECO:0000256" key="10">
    <source>
        <dbReference type="ARBA" id="ARBA00022989"/>
    </source>
</evidence>
<protein>
    <recommendedName>
        <fullName evidence="3">histidine kinase</fullName>
        <ecNumber evidence="3">2.7.13.3</ecNumber>
    </recommendedName>
</protein>
<keyword evidence="8 17" id="KW-0418">Kinase</keyword>
<dbReference type="Gene3D" id="1.20.120.620">
    <property type="entry name" value="Backbone structure of the membrane domain of e. Coli histidine kinase receptor kdpd"/>
    <property type="match status" value="1"/>
</dbReference>
<keyword evidence="6 13" id="KW-0812">Transmembrane</keyword>
<keyword evidence="10 13" id="KW-1133">Transmembrane helix</keyword>
<dbReference type="GO" id="GO:0004673">
    <property type="term" value="F:protein histidine kinase activity"/>
    <property type="evidence" value="ECO:0007669"/>
    <property type="project" value="UniProtKB-EC"/>
</dbReference>
<keyword evidence="7" id="KW-0547">Nucleotide-binding</keyword>
<reference evidence="17 18" key="1">
    <citation type="submission" date="2017-09" db="EMBL/GenBank/DDBJ databases">
        <title>The Catabolism of 3,6-Dichlorosalicylic acid is Initiated by the Cytochrome P450 Monooxygenase DsmABC in Rhizorhabdus dicambivorans Ndbn-20.</title>
        <authorList>
            <person name="Na L."/>
        </authorList>
    </citation>
    <scope>NUCLEOTIDE SEQUENCE [LARGE SCALE GENOMIC DNA]</scope>
    <source>
        <strain evidence="17 18">Ndbn-20m</strain>
    </source>
</reference>
<dbReference type="GO" id="GO:0016020">
    <property type="term" value="C:membrane"/>
    <property type="evidence" value="ECO:0007669"/>
    <property type="project" value="UniProtKB-SubCell"/>
</dbReference>
<evidence type="ECO:0000256" key="7">
    <source>
        <dbReference type="ARBA" id="ARBA00022741"/>
    </source>
</evidence>
<dbReference type="Pfam" id="PF02518">
    <property type="entry name" value="HATPase_c"/>
    <property type="match status" value="1"/>
</dbReference>
<comment type="catalytic activity">
    <reaction evidence="1">
        <text>ATP + protein L-histidine = ADP + protein N-phospho-L-histidine.</text>
        <dbReference type="EC" id="2.7.13.3"/>
    </reaction>
</comment>
<comment type="caution">
    <text evidence="17">The sequence shown here is derived from an EMBL/GenBank/DDBJ whole genome shotgun (WGS) entry which is preliminary data.</text>
</comment>
<dbReference type="PANTHER" id="PTHR41523:SF8">
    <property type="entry name" value="ETHYLENE RESPONSE SENSOR PROTEIN"/>
    <property type="match status" value="1"/>
</dbReference>
<accession>A0A2A4FU72</accession>
<feature type="transmembrane region" description="Helical" evidence="13">
    <location>
        <begin position="39"/>
        <end position="72"/>
    </location>
</feature>
<dbReference type="InterPro" id="IPR038318">
    <property type="entry name" value="KdpD_sf"/>
</dbReference>
<feature type="domain" description="Signal transduction histidine kinase subgroup 2 dimerisation and phosphoacceptor" evidence="15">
    <location>
        <begin position="131"/>
        <end position="205"/>
    </location>
</feature>
<organism evidence="17 18">
    <name type="scientific">Rhizorhabdus dicambivorans</name>
    <dbReference type="NCBI Taxonomy" id="1850238"/>
    <lineage>
        <taxon>Bacteria</taxon>
        <taxon>Pseudomonadati</taxon>
        <taxon>Pseudomonadota</taxon>
        <taxon>Alphaproteobacteria</taxon>
        <taxon>Sphingomonadales</taxon>
        <taxon>Sphingomonadaceae</taxon>
        <taxon>Rhizorhabdus</taxon>
    </lineage>
</organism>
<dbReference type="PANTHER" id="PTHR41523">
    <property type="entry name" value="TWO-COMPONENT SYSTEM SENSOR PROTEIN"/>
    <property type="match status" value="1"/>
</dbReference>
<dbReference type="GO" id="GO:0000160">
    <property type="term" value="P:phosphorelay signal transduction system"/>
    <property type="evidence" value="ECO:0007669"/>
    <property type="project" value="UniProtKB-KW"/>
</dbReference>
<evidence type="ECO:0000256" key="12">
    <source>
        <dbReference type="ARBA" id="ARBA00023136"/>
    </source>
</evidence>
<keyword evidence="9" id="KW-0067">ATP-binding</keyword>
<dbReference type="InterPro" id="IPR003594">
    <property type="entry name" value="HATPase_dom"/>
</dbReference>
<dbReference type="InterPro" id="IPR025201">
    <property type="entry name" value="KdpD_TM"/>
</dbReference>
<dbReference type="SUPFAM" id="SSF55874">
    <property type="entry name" value="ATPase domain of HSP90 chaperone/DNA topoisomerase II/histidine kinase"/>
    <property type="match status" value="1"/>
</dbReference>
<evidence type="ECO:0000256" key="1">
    <source>
        <dbReference type="ARBA" id="ARBA00000085"/>
    </source>
</evidence>
<feature type="transmembrane region" description="Helical" evidence="13">
    <location>
        <begin position="84"/>
        <end position="104"/>
    </location>
</feature>
<keyword evidence="11" id="KW-0902">Two-component regulatory system</keyword>
<sequence>MAGRKPDLWADVIVAAAAVGLAAACRMLVDLFAPGVMAYAFVFPAVIFASLIAGARAGLIATVCCQLLIWYYVIPPRRSWDIGIADVIGLVVASISLILTIWPVSSFRSTALRLREEQQRHLDLLSLALREVDHRTRNNFQIAASLLLSRAAAQTDRGVSDELQAAAGRLQSLASVYSNLALSSADLSTVLLHDHLREVCDRIREGMLPAGVTLSFDAEPIQVPAQKAVAIALIVNECLTNAAKHAFPEGLGAVAVWVRPEEGQIRITIEDDGRGREDSGESGTGSKLMHVLARSLHADLEITSATTTDRGTRCELKVPL</sequence>
<dbReference type="OrthoDB" id="9767435at2"/>
<keyword evidence="18" id="KW-1185">Reference proteome</keyword>
<dbReference type="InterPro" id="IPR036890">
    <property type="entry name" value="HATPase_C_sf"/>
</dbReference>
<evidence type="ECO:0000256" key="2">
    <source>
        <dbReference type="ARBA" id="ARBA00004141"/>
    </source>
</evidence>
<dbReference type="Gene3D" id="3.30.565.10">
    <property type="entry name" value="Histidine kinase-like ATPase, C-terminal domain"/>
    <property type="match status" value="1"/>
</dbReference>
<feature type="domain" description="Sensor protein KdpD transmembrane" evidence="16">
    <location>
        <begin position="13"/>
        <end position="115"/>
    </location>
</feature>
<dbReference type="PROSITE" id="PS51257">
    <property type="entry name" value="PROKAR_LIPOPROTEIN"/>
    <property type="match status" value="1"/>
</dbReference>
<dbReference type="EMBL" id="NWUF01000011">
    <property type="protein sequence ID" value="PCE41963.1"/>
    <property type="molecule type" value="Genomic_DNA"/>
</dbReference>
<dbReference type="EC" id="2.7.13.3" evidence="3"/>
<dbReference type="AlphaFoldDB" id="A0A2A4FU72"/>
<dbReference type="InterPro" id="IPR011495">
    <property type="entry name" value="Sig_transdc_His_kin_sub2_dim/P"/>
</dbReference>
<dbReference type="KEGG" id="rdi:CMV14_14920"/>
<keyword evidence="5" id="KW-0808">Transferase</keyword>
<evidence type="ECO:0000313" key="18">
    <source>
        <dbReference type="Proteomes" id="UP000218934"/>
    </source>
</evidence>
<evidence type="ECO:0000259" key="16">
    <source>
        <dbReference type="Pfam" id="PF13493"/>
    </source>
</evidence>
<keyword evidence="12 13" id="KW-0472">Membrane</keyword>
<dbReference type="Pfam" id="PF07568">
    <property type="entry name" value="HisKA_2"/>
    <property type="match status" value="1"/>
</dbReference>